<dbReference type="Gene3D" id="3.30.565.10">
    <property type="entry name" value="Histidine kinase-like ATPase, C-terminal domain"/>
    <property type="match status" value="1"/>
</dbReference>
<dbReference type="EMBL" id="FWFV01000001">
    <property type="protein sequence ID" value="SLN18404.1"/>
    <property type="molecule type" value="Genomic_DNA"/>
</dbReference>
<evidence type="ECO:0000256" key="4">
    <source>
        <dbReference type="ARBA" id="ARBA00022741"/>
    </source>
</evidence>
<sequence length="363" mass="38282">MQHAHACTTPAPVAVQLDDLGIPAVILARADDGVFTVSHMNCAFHTVLSETSIAEGKPLSDVLPLPLSRRLSAQAQAARASGGAVTRDLRLPALGRDAWWRVTLRPFAPDHLIGTAVNVADLKALSFRQSEEIARQTETISLTRSMAGITVHDTRTPLANLVSLSDMMLDGLQDRDDESRELAGACAAVARSALQAVETLMERLAAADPLVTRLEVVPFGDLCRDVAALVNPSQRLEIVFPEALIKADIVILQVGLRNLLDNAVRYADRVIEVFLDSGPEDDHVSFVVADDGPGFGRGQIPLCGGNAGARPDGRGFGLGAVSRLVGSVGGTITPLPPRLGRGATVRITLPGRVISVGAARSSA</sequence>
<dbReference type="PRINTS" id="PR00344">
    <property type="entry name" value="BCTRLSENSOR"/>
</dbReference>
<dbReference type="InterPro" id="IPR005467">
    <property type="entry name" value="His_kinase_dom"/>
</dbReference>
<reference evidence="8 9" key="1">
    <citation type="submission" date="2017-03" db="EMBL/GenBank/DDBJ databases">
        <authorList>
            <person name="Afonso C.L."/>
            <person name="Miller P.J."/>
            <person name="Scott M.A."/>
            <person name="Spackman E."/>
            <person name="Goraichik I."/>
            <person name="Dimitrov K.M."/>
            <person name="Suarez D.L."/>
            <person name="Swayne D.E."/>
        </authorList>
    </citation>
    <scope>NUCLEOTIDE SEQUENCE [LARGE SCALE GENOMIC DNA]</scope>
    <source>
        <strain evidence="8 9">CECT 7066</strain>
    </source>
</reference>
<evidence type="ECO:0000256" key="1">
    <source>
        <dbReference type="ARBA" id="ARBA00000085"/>
    </source>
</evidence>
<accession>A0A1Y5RIL2</accession>
<evidence type="ECO:0000313" key="9">
    <source>
        <dbReference type="Proteomes" id="UP000193870"/>
    </source>
</evidence>
<evidence type="ECO:0000256" key="6">
    <source>
        <dbReference type="ARBA" id="ARBA00022840"/>
    </source>
</evidence>
<dbReference type="PROSITE" id="PS50109">
    <property type="entry name" value="HIS_KIN"/>
    <property type="match status" value="1"/>
</dbReference>
<dbReference type="GO" id="GO:0000155">
    <property type="term" value="F:phosphorelay sensor kinase activity"/>
    <property type="evidence" value="ECO:0007669"/>
    <property type="project" value="InterPro"/>
</dbReference>
<dbReference type="InterPro" id="IPR003594">
    <property type="entry name" value="HATPase_dom"/>
</dbReference>
<dbReference type="InterPro" id="IPR004358">
    <property type="entry name" value="Sig_transdc_His_kin-like_C"/>
</dbReference>
<dbReference type="SUPFAM" id="SSF47384">
    <property type="entry name" value="Homodimeric domain of signal transducing histidine kinase"/>
    <property type="match status" value="1"/>
</dbReference>
<organism evidence="8 9">
    <name type="scientific">Palleronia marisminoris</name>
    <dbReference type="NCBI Taxonomy" id="315423"/>
    <lineage>
        <taxon>Bacteria</taxon>
        <taxon>Pseudomonadati</taxon>
        <taxon>Pseudomonadota</taxon>
        <taxon>Alphaproteobacteria</taxon>
        <taxon>Rhodobacterales</taxon>
        <taxon>Roseobacteraceae</taxon>
        <taxon>Palleronia</taxon>
    </lineage>
</organism>
<keyword evidence="9" id="KW-1185">Reference proteome</keyword>
<evidence type="ECO:0000256" key="2">
    <source>
        <dbReference type="ARBA" id="ARBA00012438"/>
    </source>
</evidence>
<keyword evidence="6" id="KW-0067">ATP-binding</keyword>
<dbReference type="EC" id="2.7.13.3" evidence="2"/>
<evidence type="ECO:0000259" key="7">
    <source>
        <dbReference type="PROSITE" id="PS50109"/>
    </source>
</evidence>
<dbReference type="RefSeq" id="WP_085852611.1">
    <property type="nucleotide sequence ID" value="NZ_FOPF01000001.1"/>
</dbReference>
<gene>
    <name evidence="8" type="primary">kdpD_2</name>
    <name evidence="8" type="ORF">PAM7066_00600</name>
</gene>
<dbReference type="STRING" id="315423.SAMN04488020_101599"/>
<dbReference type="InterPro" id="IPR036097">
    <property type="entry name" value="HisK_dim/P_sf"/>
</dbReference>
<keyword evidence="4" id="KW-0547">Nucleotide-binding</keyword>
<evidence type="ECO:0000256" key="5">
    <source>
        <dbReference type="ARBA" id="ARBA00022777"/>
    </source>
</evidence>
<dbReference type="SMART" id="SM00387">
    <property type="entry name" value="HATPase_c"/>
    <property type="match status" value="1"/>
</dbReference>
<feature type="domain" description="Histidine kinase" evidence="7">
    <location>
        <begin position="149"/>
        <end position="353"/>
    </location>
</feature>
<dbReference type="InterPro" id="IPR036890">
    <property type="entry name" value="HATPase_C_sf"/>
</dbReference>
<dbReference type="SUPFAM" id="SSF55874">
    <property type="entry name" value="ATPase domain of HSP90 chaperone/DNA topoisomerase II/histidine kinase"/>
    <property type="match status" value="1"/>
</dbReference>
<dbReference type="AlphaFoldDB" id="A0A1Y5RIL2"/>
<dbReference type="OrthoDB" id="913606at2"/>
<evidence type="ECO:0000313" key="8">
    <source>
        <dbReference type="EMBL" id="SLN18404.1"/>
    </source>
</evidence>
<dbReference type="CDD" id="cd00075">
    <property type="entry name" value="HATPase"/>
    <property type="match status" value="1"/>
</dbReference>
<evidence type="ECO:0000256" key="3">
    <source>
        <dbReference type="ARBA" id="ARBA00022679"/>
    </source>
</evidence>
<dbReference type="Pfam" id="PF02518">
    <property type="entry name" value="HATPase_c"/>
    <property type="match status" value="1"/>
</dbReference>
<dbReference type="GO" id="GO:0005524">
    <property type="term" value="F:ATP binding"/>
    <property type="evidence" value="ECO:0007669"/>
    <property type="project" value="UniProtKB-KW"/>
</dbReference>
<name>A0A1Y5RIL2_9RHOB</name>
<protein>
    <recommendedName>
        <fullName evidence="2">histidine kinase</fullName>
        <ecNumber evidence="2">2.7.13.3</ecNumber>
    </recommendedName>
</protein>
<proteinExistence type="predicted"/>
<dbReference type="PANTHER" id="PTHR44936:SF10">
    <property type="entry name" value="SENSOR PROTEIN RSTB"/>
    <property type="match status" value="1"/>
</dbReference>
<keyword evidence="5" id="KW-0418">Kinase</keyword>
<dbReference type="PANTHER" id="PTHR44936">
    <property type="entry name" value="SENSOR PROTEIN CREC"/>
    <property type="match status" value="1"/>
</dbReference>
<comment type="catalytic activity">
    <reaction evidence="1">
        <text>ATP + protein L-histidine = ADP + protein N-phospho-L-histidine.</text>
        <dbReference type="EC" id="2.7.13.3"/>
    </reaction>
</comment>
<keyword evidence="3 8" id="KW-0808">Transferase</keyword>
<dbReference type="Proteomes" id="UP000193870">
    <property type="component" value="Unassembled WGS sequence"/>
</dbReference>
<dbReference type="InterPro" id="IPR050980">
    <property type="entry name" value="2C_sensor_his_kinase"/>
</dbReference>